<keyword evidence="1" id="KW-1133">Transmembrane helix</keyword>
<feature type="transmembrane region" description="Helical" evidence="1">
    <location>
        <begin position="171"/>
        <end position="194"/>
    </location>
</feature>
<evidence type="ECO:0000313" key="3">
    <source>
        <dbReference type="Proteomes" id="UP000199416"/>
    </source>
</evidence>
<dbReference type="STRING" id="1190417.SAMN05660690_1776"/>
<feature type="transmembrane region" description="Helical" evidence="1">
    <location>
        <begin position="12"/>
        <end position="33"/>
    </location>
</feature>
<feature type="transmembrane region" description="Helical" evidence="1">
    <location>
        <begin position="53"/>
        <end position="75"/>
    </location>
</feature>
<protein>
    <recommendedName>
        <fullName evidence="4">DUF4386 domain-containing protein</fullName>
    </recommendedName>
</protein>
<evidence type="ECO:0000256" key="1">
    <source>
        <dbReference type="SAM" id="Phobius"/>
    </source>
</evidence>
<feature type="transmembrane region" description="Helical" evidence="1">
    <location>
        <begin position="143"/>
        <end position="162"/>
    </location>
</feature>
<gene>
    <name evidence="2" type="ORF">SAMN05660690_1776</name>
</gene>
<dbReference type="Proteomes" id="UP000199416">
    <property type="component" value="Unassembled WGS sequence"/>
</dbReference>
<evidence type="ECO:0008006" key="4">
    <source>
        <dbReference type="Google" id="ProtNLM"/>
    </source>
</evidence>
<evidence type="ECO:0000313" key="2">
    <source>
        <dbReference type="EMBL" id="SDC52874.1"/>
    </source>
</evidence>
<keyword evidence="3" id="KW-1185">Reference proteome</keyword>
<keyword evidence="1" id="KW-0472">Membrane</keyword>
<organism evidence="2 3">
    <name type="scientific">Geodermatophilus telluris</name>
    <dbReference type="NCBI Taxonomy" id="1190417"/>
    <lineage>
        <taxon>Bacteria</taxon>
        <taxon>Bacillati</taxon>
        <taxon>Actinomycetota</taxon>
        <taxon>Actinomycetes</taxon>
        <taxon>Geodermatophilales</taxon>
        <taxon>Geodermatophilaceae</taxon>
        <taxon>Geodermatophilus</taxon>
    </lineage>
</organism>
<proteinExistence type="predicted"/>
<keyword evidence="1" id="KW-0812">Transmembrane</keyword>
<dbReference type="RefSeq" id="WP_175471646.1">
    <property type="nucleotide sequence ID" value="NZ_FMZF01000002.1"/>
</dbReference>
<dbReference type="EMBL" id="FMZF01000002">
    <property type="protein sequence ID" value="SDC52874.1"/>
    <property type="molecule type" value="Genomic_DNA"/>
</dbReference>
<dbReference type="Pfam" id="PF14329">
    <property type="entry name" value="DUF4386"/>
    <property type="match status" value="1"/>
</dbReference>
<dbReference type="InterPro" id="IPR025495">
    <property type="entry name" value="DUF4386"/>
</dbReference>
<sequence length="243" mass="25468">MDLQRTGRIFGWLFIGTFLTSIPARLLFIDGAGASWTDMRLVPGDASTASLKWGALLEFGLIVTQLGTAVVLYPIARRYSHTIALGYVSARTMESVFAAIGLISMLSLVSVISAMDGASGGEAVALQVQGDGLAHTYEWAFEWGPGLVAGIGNGLLLGYLMYTSGLVPRRLALLGLVGGSVLIVSAMLILAGVYKNGEGPSGVLTLPEAAWELSLGIYCAAKGFRYSSAAVTQAHDREPLPAA</sequence>
<accession>A0A1G6MCA2</accession>
<feature type="transmembrane region" description="Helical" evidence="1">
    <location>
        <begin position="96"/>
        <end position="115"/>
    </location>
</feature>
<dbReference type="AlphaFoldDB" id="A0A1G6MCA2"/>
<reference evidence="3" key="1">
    <citation type="submission" date="2016-10" db="EMBL/GenBank/DDBJ databases">
        <authorList>
            <person name="Varghese N."/>
            <person name="Submissions S."/>
        </authorList>
    </citation>
    <scope>NUCLEOTIDE SEQUENCE [LARGE SCALE GENOMIC DNA]</scope>
    <source>
        <strain evidence="3">DSM 45421</strain>
    </source>
</reference>
<name>A0A1G6MCA2_9ACTN</name>